<dbReference type="RefSeq" id="WP_231288512.1">
    <property type="nucleotide sequence ID" value="NZ_LAOC01000001.1"/>
</dbReference>
<dbReference type="Proteomes" id="UP000033591">
    <property type="component" value="Unassembled WGS sequence"/>
</dbReference>
<proteinExistence type="predicted"/>
<reference evidence="1 2" key="1">
    <citation type="submission" date="2015-01" db="EMBL/GenBank/DDBJ databases">
        <title>Genome Sequencing of Rickettsiales.</title>
        <authorList>
            <person name="Daugherty S.C."/>
            <person name="Su Q."/>
            <person name="Abolude K."/>
            <person name="Beier-Sexton M."/>
            <person name="Carlyon J.A."/>
            <person name="Carter R."/>
            <person name="Day N.P."/>
            <person name="Dumler S.J."/>
            <person name="Dyachenko V."/>
            <person name="Godinez A."/>
            <person name="Kurtti T.J."/>
            <person name="Lichay M."/>
            <person name="Mullins K.E."/>
            <person name="Ott S."/>
            <person name="Pappas-Brown V."/>
            <person name="Paris D.H."/>
            <person name="Patel P."/>
            <person name="Richards A.L."/>
            <person name="Sadzewicz L."/>
            <person name="Sears K."/>
            <person name="Seidman D."/>
            <person name="Sengamalay N."/>
            <person name="Stenos J."/>
            <person name="Tallon L.J."/>
            <person name="Vincent G."/>
            <person name="Fraser C.M."/>
            <person name="Munderloh U."/>
            <person name="Dunning-Hotopp J.C."/>
        </authorList>
    </citation>
    <scope>NUCLEOTIDE SEQUENCE [LARGE SCALE GENOMIC DNA]</scope>
    <source>
        <strain evidence="1 2">Ect</strain>
    </source>
</reference>
<comment type="caution">
    <text evidence="1">The sequence shown here is derived from an EMBL/GenBank/DDBJ whole genome shotgun (WGS) entry which is preliminary data.</text>
</comment>
<name>A0A0F3PEW0_RICRH</name>
<dbReference type="EMBL" id="LAOC01000001">
    <property type="protein sequence ID" value="KJV78895.1"/>
    <property type="molecule type" value="Genomic_DNA"/>
</dbReference>
<protein>
    <submittedName>
        <fullName evidence="1">Terminase-like family protein</fullName>
    </submittedName>
</protein>
<dbReference type="PATRIC" id="fig|1359199.3.peg.1118"/>
<gene>
    <name evidence="1" type="ORF">RMAECT_1134</name>
</gene>
<sequence length="324" mass="36869">MLHSKELLNSILRQDFHSFIIKVFNTINPGAEYYPSKHIRIITDYLNAVQSGDINRLIINIPPRSLQSICVSVAGPAYLLGVNPTKRIMVASYSQILSIKHSLDCQFILNSDWYKELFPSTILNQKSKFLTTAHGFRFATSVGGSATGEGGDILIIDDPHNPTQIHSYKIRKKVIDWFEQTSVSRLNNRNKGAIVLVMQRLHTDDLSGYLLNNSNSGHHLKIPAISIQDYSLKLMNKEYQYLSGKVLDSYKEPPDYLMKLEQEIGSYNDNAQYLQEPIAQRSSLLNMEDISFYENLPSRFDYSVQSWDTAIKISEDSDYSVCTI</sequence>
<organism evidence="1 2">
    <name type="scientific">Rickettsia rhipicephali str. Ect</name>
    <dbReference type="NCBI Taxonomy" id="1359199"/>
    <lineage>
        <taxon>Bacteria</taxon>
        <taxon>Pseudomonadati</taxon>
        <taxon>Pseudomonadota</taxon>
        <taxon>Alphaproteobacteria</taxon>
        <taxon>Rickettsiales</taxon>
        <taxon>Rickettsiaceae</taxon>
        <taxon>Rickettsieae</taxon>
        <taxon>Rickettsia</taxon>
        <taxon>spotted fever group</taxon>
    </lineage>
</organism>
<evidence type="ECO:0000313" key="1">
    <source>
        <dbReference type="EMBL" id="KJV78895.1"/>
    </source>
</evidence>
<dbReference type="AlphaFoldDB" id="A0A0F3PEW0"/>
<evidence type="ECO:0000313" key="2">
    <source>
        <dbReference type="Proteomes" id="UP000033591"/>
    </source>
</evidence>
<accession>A0A0F3PEW0</accession>